<sequence length="354" mass="36634">AVLSPDHHRRPPRHARLGGAHAAGARRAPGAVPLHAGAVPHLPPGRGRRGAAPVVLHLLGRAGRRAAGGDQARARGALLHVGARGARAGPHGGGDAADGQLPPPDRPGARAPLPGRGGGERDHPRARHAEDDPAGRAPQPVHAGVRQPRVEHDHVPRGVGRPQEPLHEPAERGARAESRAPGRGAVQRPHHAREDGAALPLLGGRGERGRRLPLRPAVDGGGGARGVAGARRGRGAHQERAVRRARRGAARAARGRRGGGRRDVRGDGDPRRARALVHDGAHHHGARGRAGRGGGAALRVQGRRVLDVPRDGGGGGGGHGRELLARGLRAGARLRAHLPELPGDRQSCRGLRPM</sequence>
<feature type="compositionally biased region" description="Low complexity" evidence="1">
    <location>
        <begin position="17"/>
        <end position="31"/>
    </location>
</feature>
<feature type="compositionally biased region" description="Basic residues" evidence="1">
    <location>
        <begin position="7"/>
        <end position="16"/>
    </location>
</feature>
<feature type="compositionally biased region" description="Basic residues" evidence="1">
    <location>
        <begin position="243"/>
        <end position="259"/>
    </location>
</feature>
<evidence type="ECO:0000256" key="1">
    <source>
        <dbReference type="SAM" id="MobiDB-lite"/>
    </source>
</evidence>
<reference evidence="2" key="1">
    <citation type="submission" date="2020-02" db="EMBL/GenBank/DDBJ databases">
        <authorList>
            <person name="Meier V. D."/>
        </authorList>
    </citation>
    <scope>NUCLEOTIDE SEQUENCE</scope>
    <source>
        <strain evidence="2">AVDCRST_MAG40</strain>
    </source>
</reference>
<evidence type="ECO:0000313" key="2">
    <source>
        <dbReference type="EMBL" id="CAA9322035.1"/>
    </source>
</evidence>
<feature type="compositionally biased region" description="Basic and acidic residues" evidence="1">
    <location>
        <begin position="260"/>
        <end position="271"/>
    </location>
</feature>
<name>A0A6J4L449_9BACT</name>
<feature type="non-terminal residue" evidence="2">
    <location>
        <position position="354"/>
    </location>
</feature>
<gene>
    <name evidence="2" type="ORF">AVDCRST_MAG40-1511</name>
</gene>
<dbReference type="EC" id="1.14.13.149" evidence="2"/>
<feature type="non-terminal residue" evidence="2">
    <location>
        <position position="1"/>
    </location>
</feature>
<protein>
    <submittedName>
        <fullName evidence="2">1,2-phenylacetyl-CoA epoxidase, subunit E</fullName>
        <ecNumber evidence="2">1.14.13.149</ecNumber>
    </submittedName>
</protein>
<keyword evidence="2" id="KW-0560">Oxidoreductase</keyword>
<feature type="compositionally biased region" description="Basic and acidic residues" evidence="1">
    <location>
        <begin position="164"/>
        <end position="180"/>
    </location>
</feature>
<dbReference type="GO" id="GO:0097266">
    <property type="term" value="F:phenylacetyl-CoA 1,2-epoxidase activity"/>
    <property type="evidence" value="ECO:0007669"/>
    <property type="project" value="UniProtKB-EC"/>
</dbReference>
<dbReference type="EMBL" id="CADCTX010000475">
    <property type="protein sequence ID" value="CAA9322035.1"/>
    <property type="molecule type" value="Genomic_DNA"/>
</dbReference>
<feature type="region of interest" description="Disordered" evidence="1">
    <location>
        <begin position="84"/>
        <end position="271"/>
    </location>
</feature>
<dbReference type="AlphaFoldDB" id="A0A6J4L449"/>
<proteinExistence type="predicted"/>
<feature type="region of interest" description="Disordered" evidence="1">
    <location>
        <begin position="1"/>
        <end position="48"/>
    </location>
</feature>
<accession>A0A6J4L449</accession>
<feature type="compositionally biased region" description="Basic and acidic residues" evidence="1">
    <location>
        <begin position="118"/>
        <end position="134"/>
    </location>
</feature>
<organism evidence="2">
    <name type="scientific">uncultured Gemmatimonadaceae bacterium</name>
    <dbReference type="NCBI Taxonomy" id="246130"/>
    <lineage>
        <taxon>Bacteria</taxon>
        <taxon>Pseudomonadati</taxon>
        <taxon>Gemmatimonadota</taxon>
        <taxon>Gemmatimonadia</taxon>
        <taxon>Gemmatimonadales</taxon>
        <taxon>Gemmatimonadaceae</taxon>
        <taxon>environmental samples</taxon>
    </lineage>
</organism>